<dbReference type="GO" id="GO:0008270">
    <property type="term" value="F:zinc ion binding"/>
    <property type="evidence" value="ECO:0007669"/>
    <property type="project" value="UniProtKB-KW"/>
</dbReference>
<dbReference type="CTD" id="147808"/>
<evidence type="ECO:0000256" key="10">
    <source>
        <dbReference type="ARBA" id="ARBA00023163"/>
    </source>
</evidence>
<dbReference type="Gene3D" id="3.30.160.60">
    <property type="entry name" value="Classic Zinc Finger"/>
    <property type="match status" value="6"/>
</dbReference>
<dbReference type="SUPFAM" id="SSF57667">
    <property type="entry name" value="beta-beta-alpha zinc fingers"/>
    <property type="match status" value="4"/>
</dbReference>
<reference evidence="15" key="3">
    <citation type="submission" date="2025-09" db="UniProtKB">
        <authorList>
            <consortium name="Ensembl"/>
        </authorList>
    </citation>
    <scope>IDENTIFICATION</scope>
</reference>
<keyword evidence="7" id="KW-0862">Zinc</keyword>
<keyword evidence="5" id="KW-0677">Repeat</keyword>
<feature type="region of interest" description="Disordered" evidence="13">
    <location>
        <begin position="360"/>
        <end position="430"/>
    </location>
</feature>
<feature type="domain" description="C2H2-type" evidence="14">
    <location>
        <begin position="615"/>
        <end position="642"/>
    </location>
</feature>
<sequence length="659" mass="74436">MEIELVTVKEETGPEIPSICPFCQEDLPTLAGPTGHVPQCPGCKSFVLEPQNWLPDNPEAMGHPTERPYTCSFCSKRFKRASDRRDHERVHTGERPYGCGVCGKRFTQSSVLSGHMRIHTGERPFHCGVCFKSFNNGSNFRKHQRIHSQLFGHCNTRDDEKDCDLFLGKKQSQFTEGQNGYQVTQELNNGENRRNQDPKEWQGISSNNRIPQNGSLRQPSDNMAYFKGRGLRQDSSHQTRQSSHGCIGVKMEDSKYDYGCLGDSGECSQGSEVTENGHSFQPLRNVSGENDTKALRPNKAGGSHTREEHKQLEENSNKLQLDGSSFGKGLLQADGDRKGIHKQGQESRVRSYLLRRPNGDYLKGLKHRSGDGTGPNMRQNGTSHLSGLNPNMDVSILEPRQNGSNADVADDLRHQNPGQFEEVTQDGGTNKEKWMNVQVDTPKNINVVAPKVSSWTRANESNVLTWEEPNIRIMKEKDEFEDCSTIGISNNASPWQRESPEPWSLPCDISASSHSHSQHQFRSVSHHWEEDGSSPLSFPFQEPETYRQHSLPDLDSKPFLCFACPKQFRRATDLKEHLRVHTGERPFGCNVCGKRFTQSSALVTHRRLHTGEKPFECAVCYRRFNNSSNFAKHRRLHGQEGTRHGGKVIVKDLWSVKPH</sequence>
<feature type="compositionally biased region" description="Basic and acidic residues" evidence="13">
    <location>
        <begin position="304"/>
        <end position="316"/>
    </location>
</feature>
<comment type="similarity">
    <text evidence="3">Belongs to the krueppel C2H2-type zinc-finger protein family.</text>
</comment>
<dbReference type="PANTHER" id="PTHR14196:SF12">
    <property type="entry name" value="ZINC FINGER PROTEIN 208-LIKE"/>
    <property type="match status" value="1"/>
</dbReference>
<dbReference type="SMART" id="SM00355">
    <property type="entry name" value="ZnF_C2H2"/>
    <property type="match status" value="6"/>
</dbReference>
<evidence type="ECO:0000259" key="14">
    <source>
        <dbReference type="PROSITE" id="PS50157"/>
    </source>
</evidence>
<evidence type="ECO:0000256" key="6">
    <source>
        <dbReference type="ARBA" id="ARBA00022771"/>
    </source>
</evidence>
<gene>
    <name evidence="15" type="primary">znf784</name>
</gene>
<protein>
    <recommendedName>
        <fullName evidence="14">C2H2-type domain-containing protein</fullName>
    </recommendedName>
</protein>
<reference evidence="15" key="2">
    <citation type="submission" date="2025-08" db="UniProtKB">
        <authorList>
            <consortium name="Ensembl"/>
        </authorList>
    </citation>
    <scope>IDENTIFICATION</scope>
</reference>
<dbReference type="InParanoid" id="A0A803TYU2"/>
<dbReference type="FunFam" id="3.30.160.60:FF:000446">
    <property type="entry name" value="Zinc finger protein"/>
    <property type="match status" value="1"/>
</dbReference>
<dbReference type="FunFam" id="3.30.160.60:FF:000145">
    <property type="entry name" value="Zinc finger protein 574"/>
    <property type="match status" value="1"/>
</dbReference>
<dbReference type="InterPro" id="IPR013087">
    <property type="entry name" value="Znf_C2H2_type"/>
</dbReference>
<feature type="compositionally biased region" description="Polar residues" evidence="13">
    <location>
        <begin position="269"/>
        <end position="289"/>
    </location>
</feature>
<dbReference type="PROSITE" id="PS50157">
    <property type="entry name" value="ZINC_FINGER_C2H2_2"/>
    <property type="match status" value="6"/>
</dbReference>
<evidence type="ECO:0000256" key="13">
    <source>
        <dbReference type="SAM" id="MobiDB-lite"/>
    </source>
</evidence>
<evidence type="ECO:0000313" key="16">
    <source>
        <dbReference type="Proteomes" id="UP000001646"/>
    </source>
</evidence>
<dbReference type="AlphaFoldDB" id="A0A803TYU2"/>
<dbReference type="InterPro" id="IPR050717">
    <property type="entry name" value="C2H2-ZF_Transcription_Reg"/>
</dbReference>
<keyword evidence="6 12" id="KW-0863">Zinc-finger</keyword>
<evidence type="ECO:0000256" key="11">
    <source>
        <dbReference type="ARBA" id="ARBA00023242"/>
    </source>
</evidence>
<evidence type="ECO:0000256" key="1">
    <source>
        <dbReference type="ARBA" id="ARBA00003767"/>
    </source>
</evidence>
<evidence type="ECO:0000313" key="15">
    <source>
        <dbReference type="Ensembl" id="ENSACAP00000040382.1"/>
    </source>
</evidence>
<evidence type="ECO:0000256" key="3">
    <source>
        <dbReference type="ARBA" id="ARBA00006991"/>
    </source>
</evidence>
<keyword evidence="16" id="KW-1185">Reference proteome</keyword>
<comment type="function">
    <text evidence="1">May be involved in transcriptional regulation.</text>
</comment>
<feature type="domain" description="C2H2-type" evidence="14">
    <location>
        <begin position="125"/>
        <end position="148"/>
    </location>
</feature>
<evidence type="ECO:0000256" key="4">
    <source>
        <dbReference type="ARBA" id="ARBA00022723"/>
    </source>
</evidence>
<dbReference type="FunFam" id="3.30.160.60:FF:000585">
    <property type="entry name" value="zinc finger protein 784"/>
    <property type="match status" value="1"/>
</dbReference>
<evidence type="ECO:0000256" key="2">
    <source>
        <dbReference type="ARBA" id="ARBA00004123"/>
    </source>
</evidence>
<keyword evidence="8" id="KW-0805">Transcription regulation</keyword>
<feature type="region of interest" description="Disordered" evidence="13">
    <location>
        <begin position="188"/>
        <end position="222"/>
    </location>
</feature>
<dbReference type="Ensembl" id="ENSACAT00000051964.1">
    <property type="protein sequence ID" value="ENSACAP00000040382.1"/>
    <property type="gene ID" value="ENSACAG00000044060.1"/>
</dbReference>
<keyword evidence="10" id="KW-0804">Transcription</keyword>
<dbReference type="GO" id="GO:0001228">
    <property type="term" value="F:DNA-binding transcription activator activity, RNA polymerase II-specific"/>
    <property type="evidence" value="ECO:0000318"/>
    <property type="project" value="GO_Central"/>
</dbReference>
<feature type="domain" description="C2H2-type" evidence="14">
    <location>
        <begin position="69"/>
        <end position="96"/>
    </location>
</feature>
<name>A0A803TYU2_ANOCA</name>
<feature type="compositionally biased region" description="Basic and acidic residues" evidence="13">
    <location>
        <begin position="191"/>
        <end position="200"/>
    </location>
</feature>
<dbReference type="GO" id="GO:0005634">
    <property type="term" value="C:nucleus"/>
    <property type="evidence" value="ECO:0000318"/>
    <property type="project" value="GO_Central"/>
</dbReference>
<dbReference type="GeneTree" id="ENSGT00940000154308"/>
<feature type="domain" description="C2H2-type" evidence="14">
    <location>
        <begin position="587"/>
        <end position="614"/>
    </location>
</feature>
<dbReference type="Proteomes" id="UP000001646">
    <property type="component" value="Unplaced"/>
</dbReference>
<keyword evidence="4" id="KW-0479">Metal-binding</keyword>
<dbReference type="PROSITE" id="PS00028">
    <property type="entry name" value="ZINC_FINGER_C2H2_1"/>
    <property type="match status" value="6"/>
</dbReference>
<dbReference type="Pfam" id="PF00096">
    <property type="entry name" value="zf-C2H2"/>
    <property type="match status" value="6"/>
</dbReference>
<dbReference type="OrthoDB" id="9439903at2759"/>
<dbReference type="GO" id="GO:0006357">
    <property type="term" value="P:regulation of transcription by RNA polymerase II"/>
    <property type="evidence" value="ECO:0000318"/>
    <property type="project" value="GO_Central"/>
</dbReference>
<dbReference type="RefSeq" id="XP_008115371.1">
    <property type="nucleotide sequence ID" value="XM_008117164.3"/>
</dbReference>
<feature type="compositionally biased region" description="Polar residues" evidence="13">
    <location>
        <begin position="376"/>
        <end position="389"/>
    </location>
</feature>
<dbReference type="PANTHER" id="PTHR14196">
    <property type="entry name" value="ODD-SKIPPED - RELATED"/>
    <property type="match status" value="1"/>
</dbReference>
<organism evidence="15 16">
    <name type="scientific">Anolis carolinensis</name>
    <name type="common">Green anole</name>
    <name type="synonym">American chameleon</name>
    <dbReference type="NCBI Taxonomy" id="28377"/>
    <lineage>
        <taxon>Eukaryota</taxon>
        <taxon>Metazoa</taxon>
        <taxon>Chordata</taxon>
        <taxon>Craniata</taxon>
        <taxon>Vertebrata</taxon>
        <taxon>Euteleostomi</taxon>
        <taxon>Lepidosauria</taxon>
        <taxon>Squamata</taxon>
        <taxon>Bifurcata</taxon>
        <taxon>Unidentata</taxon>
        <taxon>Episquamata</taxon>
        <taxon>Toxicofera</taxon>
        <taxon>Iguania</taxon>
        <taxon>Dactyloidae</taxon>
        <taxon>Anolis</taxon>
    </lineage>
</organism>
<evidence type="ECO:0000256" key="8">
    <source>
        <dbReference type="ARBA" id="ARBA00023015"/>
    </source>
</evidence>
<keyword evidence="11" id="KW-0539">Nucleus</keyword>
<comment type="subcellular location">
    <subcellularLocation>
        <location evidence="2">Nucleus</location>
    </subcellularLocation>
</comment>
<evidence type="ECO:0000256" key="12">
    <source>
        <dbReference type="PROSITE-ProRule" id="PRU00042"/>
    </source>
</evidence>
<accession>A0A803TYU2</accession>
<keyword evidence="9" id="KW-0238">DNA-binding</keyword>
<dbReference type="FunFam" id="3.30.160.60:FF:001426">
    <property type="entry name" value="zinc finger protein 784"/>
    <property type="match status" value="1"/>
</dbReference>
<dbReference type="InterPro" id="IPR036236">
    <property type="entry name" value="Znf_C2H2_sf"/>
</dbReference>
<feature type="domain" description="C2H2-type" evidence="14">
    <location>
        <begin position="97"/>
        <end position="124"/>
    </location>
</feature>
<dbReference type="GeneID" id="103279915"/>
<dbReference type="RefSeq" id="XP_008115372.1">
    <property type="nucleotide sequence ID" value="XM_008117165.3"/>
</dbReference>
<dbReference type="FunFam" id="3.30.160.60:FF:001289">
    <property type="entry name" value="Zinc finger protein 574"/>
    <property type="match status" value="1"/>
</dbReference>
<evidence type="ECO:0000256" key="9">
    <source>
        <dbReference type="ARBA" id="ARBA00023125"/>
    </source>
</evidence>
<feature type="compositionally biased region" description="Polar residues" evidence="13">
    <location>
        <begin position="203"/>
        <end position="221"/>
    </location>
</feature>
<dbReference type="FunFam" id="3.30.160.60:FF:000557">
    <property type="entry name" value="zinc finger and SCAN domain-containing protein 29"/>
    <property type="match status" value="1"/>
</dbReference>
<feature type="domain" description="C2H2-type" evidence="14">
    <location>
        <begin position="559"/>
        <end position="586"/>
    </location>
</feature>
<reference evidence="15" key="1">
    <citation type="submission" date="2009-12" db="EMBL/GenBank/DDBJ databases">
        <title>The Genome Sequence of Anolis carolinensis (Green Anole Lizard).</title>
        <authorList>
            <consortium name="The Genome Sequencing Platform"/>
            <person name="Di Palma F."/>
            <person name="Alfoldi J."/>
            <person name="Heiman D."/>
            <person name="Young S."/>
            <person name="Grabherr M."/>
            <person name="Johnson J."/>
            <person name="Lander E.S."/>
            <person name="Lindblad-Toh K."/>
        </authorList>
    </citation>
    <scope>NUCLEOTIDE SEQUENCE [LARGE SCALE GENOMIC DNA]</scope>
    <source>
        <strain evidence="15">JBL SC #1</strain>
    </source>
</reference>
<dbReference type="GO" id="GO:0000978">
    <property type="term" value="F:RNA polymerase II cis-regulatory region sequence-specific DNA binding"/>
    <property type="evidence" value="ECO:0000318"/>
    <property type="project" value="GO_Central"/>
</dbReference>
<feature type="region of interest" description="Disordered" evidence="13">
    <location>
        <begin position="269"/>
        <end position="322"/>
    </location>
</feature>
<proteinExistence type="inferred from homology"/>
<evidence type="ECO:0000256" key="5">
    <source>
        <dbReference type="ARBA" id="ARBA00022737"/>
    </source>
</evidence>
<dbReference type="KEGG" id="acs:103279915"/>
<evidence type="ECO:0000256" key="7">
    <source>
        <dbReference type="ARBA" id="ARBA00022833"/>
    </source>
</evidence>